<name>A0A553JLL8_SHEHA</name>
<keyword evidence="3" id="KW-0238">DNA-binding</keyword>
<dbReference type="InterPro" id="IPR005119">
    <property type="entry name" value="LysR_subst-bd"/>
</dbReference>
<sequence length="286" mass="32556">MKINKDRLSAFYQVAISKNFHKAARALCITQPALSQRVLKLEQELETTLFIRGHNGVTLTQSGLLLLEYVRNISSMELEVLAKISGQSHGGMCGTLRIATYSSVLRSVIMPALKPILDSSVDIHVEFFSREMRELPTMLKTGEADFIVLDHFNDLVNFNKVKIGEEEIVHARHRDHKDANQVFLDHDIQDMTTFSFLKNQGLGDVCLKRCYYDDIYGVIDGVKLGFGQAIVSRHLLKNLDEIAIIPYSKTVSNPLVLYYHSNQYLTRLYQKVIDTLLNRAPLFLRP</sequence>
<keyword evidence="2" id="KW-0805">Transcription regulation</keyword>
<evidence type="ECO:0000313" key="6">
    <source>
        <dbReference type="EMBL" id="TRY13348.1"/>
    </source>
</evidence>
<evidence type="ECO:0000313" key="7">
    <source>
        <dbReference type="Proteomes" id="UP000318126"/>
    </source>
</evidence>
<dbReference type="GO" id="GO:0000976">
    <property type="term" value="F:transcription cis-regulatory region binding"/>
    <property type="evidence" value="ECO:0007669"/>
    <property type="project" value="TreeGrafter"/>
</dbReference>
<dbReference type="Proteomes" id="UP000318126">
    <property type="component" value="Unassembled WGS sequence"/>
</dbReference>
<evidence type="ECO:0000256" key="2">
    <source>
        <dbReference type="ARBA" id="ARBA00023015"/>
    </source>
</evidence>
<dbReference type="Gene3D" id="1.10.10.10">
    <property type="entry name" value="Winged helix-like DNA-binding domain superfamily/Winged helix DNA-binding domain"/>
    <property type="match status" value="1"/>
</dbReference>
<proteinExistence type="inferred from homology"/>
<dbReference type="InterPro" id="IPR000847">
    <property type="entry name" value="LysR_HTH_N"/>
</dbReference>
<dbReference type="AlphaFoldDB" id="A0A553JLL8"/>
<dbReference type="Pfam" id="PF03466">
    <property type="entry name" value="LysR_substrate"/>
    <property type="match status" value="1"/>
</dbReference>
<dbReference type="Pfam" id="PF00126">
    <property type="entry name" value="HTH_1"/>
    <property type="match status" value="1"/>
</dbReference>
<dbReference type="SUPFAM" id="SSF46785">
    <property type="entry name" value="Winged helix' DNA-binding domain"/>
    <property type="match status" value="1"/>
</dbReference>
<accession>A0A553JLL8</accession>
<feature type="domain" description="HTH lysR-type" evidence="5">
    <location>
        <begin position="1"/>
        <end position="60"/>
    </location>
</feature>
<evidence type="ECO:0000256" key="4">
    <source>
        <dbReference type="ARBA" id="ARBA00023163"/>
    </source>
</evidence>
<dbReference type="InterPro" id="IPR036388">
    <property type="entry name" value="WH-like_DNA-bd_sf"/>
</dbReference>
<keyword evidence="7" id="KW-1185">Reference proteome</keyword>
<dbReference type="OrthoDB" id="646694at2"/>
<keyword evidence="4" id="KW-0804">Transcription</keyword>
<dbReference type="SUPFAM" id="SSF53850">
    <property type="entry name" value="Periplasmic binding protein-like II"/>
    <property type="match status" value="1"/>
</dbReference>
<dbReference type="PROSITE" id="PS50931">
    <property type="entry name" value="HTH_LYSR"/>
    <property type="match status" value="1"/>
</dbReference>
<dbReference type="CDD" id="cd05466">
    <property type="entry name" value="PBP2_LTTR_substrate"/>
    <property type="match status" value="1"/>
</dbReference>
<dbReference type="PANTHER" id="PTHR30126">
    <property type="entry name" value="HTH-TYPE TRANSCRIPTIONAL REGULATOR"/>
    <property type="match status" value="1"/>
</dbReference>
<dbReference type="PANTHER" id="PTHR30126:SF93">
    <property type="entry name" value="HTH LYSR-TYPE DOMAIN-CONTAINING PROTEIN"/>
    <property type="match status" value="1"/>
</dbReference>
<reference evidence="7" key="1">
    <citation type="submission" date="2019-07" db="EMBL/GenBank/DDBJ databases">
        <title>Shewanella sp. YLB-08 draft genomic sequence.</title>
        <authorList>
            <person name="Yu L."/>
        </authorList>
    </citation>
    <scope>NUCLEOTIDE SEQUENCE [LARGE SCALE GENOMIC DNA]</scope>
    <source>
        <strain evidence="7">JCM 20706</strain>
    </source>
</reference>
<evidence type="ECO:0000259" key="5">
    <source>
        <dbReference type="PROSITE" id="PS50931"/>
    </source>
</evidence>
<dbReference type="InterPro" id="IPR036390">
    <property type="entry name" value="WH_DNA-bd_sf"/>
</dbReference>
<dbReference type="GO" id="GO:0003700">
    <property type="term" value="F:DNA-binding transcription factor activity"/>
    <property type="evidence" value="ECO:0007669"/>
    <property type="project" value="InterPro"/>
</dbReference>
<gene>
    <name evidence="6" type="ORF">FN961_16005</name>
</gene>
<dbReference type="PRINTS" id="PR00039">
    <property type="entry name" value="HTHLYSR"/>
</dbReference>
<organism evidence="6 7">
    <name type="scientific">Shewanella hanedai</name>
    <name type="common">Alteromonas hanedai</name>
    <dbReference type="NCBI Taxonomy" id="25"/>
    <lineage>
        <taxon>Bacteria</taxon>
        <taxon>Pseudomonadati</taxon>
        <taxon>Pseudomonadota</taxon>
        <taxon>Gammaproteobacteria</taxon>
        <taxon>Alteromonadales</taxon>
        <taxon>Shewanellaceae</taxon>
        <taxon>Shewanella</taxon>
    </lineage>
</organism>
<dbReference type="RefSeq" id="WP_144041186.1">
    <property type="nucleotide sequence ID" value="NZ_BMPL01000032.1"/>
</dbReference>
<comment type="caution">
    <text evidence="6">The sequence shown here is derived from an EMBL/GenBank/DDBJ whole genome shotgun (WGS) entry which is preliminary data.</text>
</comment>
<comment type="similarity">
    <text evidence="1">Belongs to the LysR transcriptional regulatory family.</text>
</comment>
<evidence type="ECO:0000256" key="1">
    <source>
        <dbReference type="ARBA" id="ARBA00009437"/>
    </source>
</evidence>
<dbReference type="Gene3D" id="3.40.190.10">
    <property type="entry name" value="Periplasmic binding protein-like II"/>
    <property type="match status" value="2"/>
</dbReference>
<protein>
    <submittedName>
        <fullName evidence="6">LysR family transcriptional regulator</fullName>
    </submittedName>
</protein>
<evidence type="ECO:0000256" key="3">
    <source>
        <dbReference type="ARBA" id="ARBA00023125"/>
    </source>
</evidence>
<dbReference type="EMBL" id="VKGK01000020">
    <property type="protein sequence ID" value="TRY13348.1"/>
    <property type="molecule type" value="Genomic_DNA"/>
</dbReference>